<dbReference type="SUPFAM" id="SSF55729">
    <property type="entry name" value="Acyl-CoA N-acyltransferases (Nat)"/>
    <property type="match status" value="1"/>
</dbReference>
<dbReference type="PROSITE" id="PS51186">
    <property type="entry name" value="GNAT"/>
    <property type="match status" value="1"/>
</dbReference>
<feature type="domain" description="N-acetyltransferase" evidence="1">
    <location>
        <begin position="24"/>
        <end position="225"/>
    </location>
</feature>
<keyword evidence="3" id="KW-1185">Reference proteome</keyword>
<dbReference type="InterPro" id="IPR016181">
    <property type="entry name" value="Acyl_CoA_acyltransferase"/>
</dbReference>
<dbReference type="RefSeq" id="WP_144846104.1">
    <property type="nucleotide sequence ID" value="NZ_VNJI01000010.1"/>
</dbReference>
<dbReference type="Proteomes" id="UP000317036">
    <property type="component" value="Unassembled WGS sequence"/>
</dbReference>
<protein>
    <submittedName>
        <fullName evidence="2">GNAT family N-acetyltransferase</fullName>
    </submittedName>
</protein>
<dbReference type="AlphaFoldDB" id="A0A559KD94"/>
<reference evidence="2 3" key="1">
    <citation type="submission" date="2019-07" db="EMBL/GenBank/DDBJ databases">
        <authorList>
            <person name="Kim J."/>
        </authorList>
    </citation>
    <scope>NUCLEOTIDE SEQUENCE [LARGE SCALE GENOMIC DNA]</scope>
    <source>
        <strain evidence="2 3">JC52</strain>
    </source>
</reference>
<organism evidence="2 3">
    <name type="scientific">Paenibacillus cremeus</name>
    <dbReference type="NCBI Taxonomy" id="2163881"/>
    <lineage>
        <taxon>Bacteria</taxon>
        <taxon>Bacillati</taxon>
        <taxon>Bacillota</taxon>
        <taxon>Bacilli</taxon>
        <taxon>Bacillales</taxon>
        <taxon>Paenibacillaceae</taxon>
        <taxon>Paenibacillus</taxon>
    </lineage>
</organism>
<dbReference type="Pfam" id="PF00583">
    <property type="entry name" value="Acetyltransf_1"/>
    <property type="match status" value="1"/>
</dbReference>
<proteinExistence type="predicted"/>
<name>A0A559KD94_9BACL</name>
<accession>A0A559KD94</accession>
<evidence type="ECO:0000313" key="3">
    <source>
        <dbReference type="Proteomes" id="UP000317036"/>
    </source>
</evidence>
<dbReference type="InterPro" id="IPR000182">
    <property type="entry name" value="GNAT_dom"/>
</dbReference>
<dbReference type="CDD" id="cd04301">
    <property type="entry name" value="NAT_SF"/>
    <property type="match status" value="1"/>
</dbReference>
<sequence length="228" mass="26029">MASNAFRKELYVFERGPEGKPVMAVIRNYTERDFDGLIRIQQESFPPPFPSELWWTKEQLANHVHLFPEGALCVEIDGEPAASITGLVVDFDPSHAEHTWEEITDAGYIRNHKPDGNTLYIVDVSVRPMYRKLGLGKWLMQSMYEVVVQLKLERLLGGGRLPGYHEHADTMTAVQYAEAVLAGELRDPVMSFLLRCGRTPVKLVAGYLEDEDSLNYAMLMEWKNPFIR</sequence>
<dbReference type="GO" id="GO:0016747">
    <property type="term" value="F:acyltransferase activity, transferring groups other than amino-acyl groups"/>
    <property type="evidence" value="ECO:0007669"/>
    <property type="project" value="InterPro"/>
</dbReference>
<dbReference type="EMBL" id="VNJI01000010">
    <property type="protein sequence ID" value="TVY10069.1"/>
    <property type="molecule type" value="Genomic_DNA"/>
</dbReference>
<evidence type="ECO:0000259" key="1">
    <source>
        <dbReference type="PROSITE" id="PS51186"/>
    </source>
</evidence>
<evidence type="ECO:0000313" key="2">
    <source>
        <dbReference type="EMBL" id="TVY10069.1"/>
    </source>
</evidence>
<dbReference type="OrthoDB" id="9811121at2"/>
<keyword evidence="2" id="KW-0808">Transferase</keyword>
<dbReference type="Gene3D" id="3.40.630.30">
    <property type="match status" value="1"/>
</dbReference>
<comment type="caution">
    <text evidence="2">The sequence shown here is derived from an EMBL/GenBank/DDBJ whole genome shotgun (WGS) entry which is preliminary data.</text>
</comment>
<gene>
    <name evidence="2" type="ORF">FPZ49_10115</name>
</gene>